<protein>
    <submittedName>
        <fullName evidence="2">Uncharacterized protein</fullName>
    </submittedName>
</protein>
<evidence type="ECO:0000256" key="1">
    <source>
        <dbReference type="SAM" id="MobiDB-lite"/>
    </source>
</evidence>
<reference evidence="2" key="1">
    <citation type="journal article" date="2022" name="Plant J.">
        <title>Strategies of tolerance reflected in two North American maple genomes.</title>
        <authorList>
            <person name="McEvoy S.L."/>
            <person name="Sezen U.U."/>
            <person name="Trouern-Trend A."/>
            <person name="McMahon S.M."/>
            <person name="Schaberg P.G."/>
            <person name="Yang J."/>
            <person name="Wegrzyn J.L."/>
            <person name="Swenson N.G."/>
        </authorList>
    </citation>
    <scope>NUCLEOTIDE SEQUENCE</scope>
    <source>
        <strain evidence="2">NS2018</strain>
    </source>
</reference>
<feature type="region of interest" description="Disordered" evidence="1">
    <location>
        <begin position="70"/>
        <end position="112"/>
    </location>
</feature>
<proteinExistence type="predicted"/>
<keyword evidence="3" id="KW-1185">Reference proteome</keyword>
<dbReference type="EMBL" id="JAUESC010000004">
    <property type="protein sequence ID" value="KAK0597950.1"/>
    <property type="molecule type" value="Genomic_DNA"/>
</dbReference>
<evidence type="ECO:0000313" key="3">
    <source>
        <dbReference type="Proteomes" id="UP001168877"/>
    </source>
</evidence>
<organism evidence="2 3">
    <name type="scientific">Acer saccharum</name>
    <name type="common">Sugar maple</name>
    <dbReference type="NCBI Taxonomy" id="4024"/>
    <lineage>
        <taxon>Eukaryota</taxon>
        <taxon>Viridiplantae</taxon>
        <taxon>Streptophyta</taxon>
        <taxon>Embryophyta</taxon>
        <taxon>Tracheophyta</taxon>
        <taxon>Spermatophyta</taxon>
        <taxon>Magnoliopsida</taxon>
        <taxon>eudicotyledons</taxon>
        <taxon>Gunneridae</taxon>
        <taxon>Pentapetalae</taxon>
        <taxon>rosids</taxon>
        <taxon>malvids</taxon>
        <taxon>Sapindales</taxon>
        <taxon>Sapindaceae</taxon>
        <taxon>Hippocastanoideae</taxon>
        <taxon>Acereae</taxon>
        <taxon>Acer</taxon>
    </lineage>
</organism>
<dbReference type="AlphaFoldDB" id="A0AA39SVD5"/>
<comment type="caution">
    <text evidence="2">The sequence shown here is derived from an EMBL/GenBank/DDBJ whole genome shotgun (WGS) entry which is preliminary data.</text>
</comment>
<name>A0AA39SVD5_ACESA</name>
<gene>
    <name evidence="2" type="ORF">LWI29_030133</name>
</gene>
<accession>A0AA39SVD5</accession>
<reference evidence="2" key="2">
    <citation type="submission" date="2023-06" db="EMBL/GenBank/DDBJ databases">
        <authorList>
            <person name="Swenson N.G."/>
            <person name="Wegrzyn J.L."/>
            <person name="Mcevoy S.L."/>
        </authorList>
    </citation>
    <scope>NUCLEOTIDE SEQUENCE</scope>
    <source>
        <strain evidence="2">NS2018</strain>
        <tissue evidence="2">Leaf</tissue>
    </source>
</reference>
<evidence type="ECO:0000313" key="2">
    <source>
        <dbReference type="EMBL" id="KAK0597950.1"/>
    </source>
</evidence>
<sequence>MEEENGQGRMMVRPEQQKYLWFPLGHHRRWRPEDSDFSSGSRASFASPFMANGGSESSIYGLGPMEEERASFNAGGCTPPSTMPNPALVSPEDQSVLEEVSDVGISPPYAGG</sequence>
<feature type="region of interest" description="Disordered" evidence="1">
    <location>
        <begin position="32"/>
        <end position="53"/>
    </location>
</feature>
<dbReference type="Proteomes" id="UP001168877">
    <property type="component" value="Unassembled WGS sequence"/>
</dbReference>